<name>A0A6A7ADA8_9PLEO</name>
<reference evidence="1" key="1">
    <citation type="journal article" date="2020" name="Stud. Mycol.">
        <title>101 Dothideomycetes genomes: a test case for predicting lifestyles and emergence of pathogens.</title>
        <authorList>
            <person name="Haridas S."/>
            <person name="Albert R."/>
            <person name="Binder M."/>
            <person name="Bloem J."/>
            <person name="Labutti K."/>
            <person name="Salamov A."/>
            <person name="Andreopoulos B."/>
            <person name="Baker S."/>
            <person name="Barry K."/>
            <person name="Bills G."/>
            <person name="Bluhm B."/>
            <person name="Cannon C."/>
            <person name="Castanera R."/>
            <person name="Culley D."/>
            <person name="Daum C."/>
            <person name="Ezra D."/>
            <person name="Gonzalez J."/>
            <person name="Henrissat B."/>
            <person name="Kuo A."/>
            <person name="Liang C."/>
            <person name="Lipzen A."/>
            <person name="Lutzoni F."/>
            <person name="Magnuson J."/>
            <person name="Mondo S."/>
            <person name="Nolan M."/>
            <person name="Ohm R."/>
            <person name="Pangilinan J."/>
            <person name="Park H.-J."/>
            <person name="Ramirez L."/>
            <person name="Alfaro M."/>
            <person name="Sun H."/>
            <person name="Tritt A."/>
            <person name="Yoshinaga Y."/>
            <person name="Zwiers L.-H."/>
            <person name="Turgeon B."/>
            <person name="Goodwin S."/>
            <person name="Spatafora J."/>
            <person name="Crous P."/>
            <person name="Grigoriev I."/>
        </authorList>
    </citation>
    <scope>NUCLEOTIDE SEQUENCE</scope>
    <source>
        <strain evidence="1">CBS 113818</strain>
    </source>
</reference>
<gene>
    <name evidence="1" type="ORF">CC86DRAFT_137335</name>
</gene>
<dbReference type="AlphaFoldDB" id="A0A6A7ADA8"/>
<protein>
    <submittedName>
        <fullName evidence="1">Uncharacterized protein</fullName>
    </submittedName>
</protein>
<keyword evidence="2" id="KW-1185">Reference proteome</keyword>
<accession>A0A6A7ADA8</accession>
<evidence type="ECO:0000313" key="2">
    <source>
        <dbReference type="Proteomes" id="UP000799424"/>
    </source>
</evidence>
<proteinExistence type="predicted"/>
<evidence type="ECO:0000313" key="1">
    <source>
        <dbReference type="EMBL" id="KAF2831290.1"/>
    </source>
</evidence>
<dbReference type="EMBL" id="MU006218">
    <property type="protein sequence ID" value="KAF2831290.1"/>
    <property type="molecule type" value="Genomic_DNA"/>
</dbReference>
<dbReference type="Proteomes" id="UP000799424">
    <property type="component" value="Unassembled WGS sequence"/>
</dbReference>
<organism evidence="1 2">
    <name type="scientific">Ophiobolus disseminans</name>
    <dbReference type="NCBI Taxonomy" id="1469910"/>
    <lineage>
        <taxon>Eukaryota</taxon>
        <taxon>Fungi</taxon>
        <taxon>Dikarya</taxon>
        <taxon>Ascomycota</taxon>
        <taxon>Pezizomycotina</taxon>
        <taxon>Dothideomycetes</taxon>
        <taxon>Pleosporomycetidae</taxon>
        <taxon>Pleosporales</taxon>
        <taxon>Pleosporineae</taxon>
        <taxon>Phaeosphaeriaceae</taxon>
        <taxon>Ophiobolus</taxon>
    </lineage>
</organism>
<sequence>MRFKPEQNSSASHGWLRFLLPQTTRSRIHDLCLAKRRLSRTFMSLRHSILKNGCGELIWLSSCATAHTAEYIFWQLLLYLLFSKNLDCGGPPRWRHQRTRGFQACVQYPKTLAFFVDDCPASSFKNSNG</sequence>